<dbReference type="AlphaFoldDB" id="A0A645A404"/>
<protein>
    <submittedName>
        <fullName evidence="1">Uncharacterized protein</fullName>
    </submittedName>
</protein>
<comment type="caution">
    <text evidence="1">The sequence shown here is derived from an EMBL/GenBank/DDBJ whole genome shotgun (WGS) entry which is preliminary data.</text>
</comment>
<reference evidence="1" key="1">
    <citation type="submission" date="2019-08" db="EMBL/GenBank/DDBJ databases">
        <authorList>
            <person name="Kucharzyk K."/>
            <person name="Murdoch R.W."/>
            <person name="Higgins S."/>
            <person name="Loffler F."/>
        </authorList>
    </citation>
    <scope>NUCLEOTIDE SEQUENCE</scope>
</reference>
<evidence type="ECO:0000313" key="1">
    <source>
        <dbReference type="EMBL" id="MPM46991.1"/>
    </source>
</evidence>
<organism evidence="1">
    <name type="scientific">bioreactor metagenome</name>
    <dbReference type="NCBI Taxonomy" id="1076179"/>
    <lineage>
        <taxon>unclassified sequences</taxon>
        <taxon>metagenomes</taxon>
        <taxon>ecological metagenomes</taxon>
    </lineage>
</organism>
<name>A0A645A404_9ZZZZ</name>
<dbReference type="EMBL" id="VSSQ01011502">
    <property type="protein sequence ID" value="MPM46991.1"/>
    <property type="molecule type" value="Genomic_DNA"/>
</dbReference>
<accession>A0A645A404</accession>
<proteinExistence type="predicted"/>
<gene>
    <name evidence="1" type="ORF">SDC9_93698</name>
</gene>
<sequence length="164" mass="18503">MTHGWSHGKNSCGKGIRQLCSAGSRLPVMAIPWSPGSMDICGMVAMAMVTEGFFFVNGLQTQRQCTCWQRLTDGKGMKGSGSTAWRVAIGSCTFRRGYWTTECFTNGWYVGMEERERGFLLMPGGWYRILIQRFSVLRFGIRHPTSGKANFHHRSSIQSYMKLI</sequence>